<accession>A0A6S7FK72</accession>
<dbReference type="AlphaFoldDB" id="A0A6S7FK72"/>
<comment type="caution">
    <text evidence="3">The sequence shown here is derived from an EMBL/GenBank/DDBJ whole genome shotgun (WGS) entry which is preliminary data.</text>
</comment>
<reference evidence="3" key="1">
    <citation type="submission" date="2020-04" db="EMBL/GenBank/DDBJ databases">
        <authorList>
            <person name="Alioto T."/>
            <person name="Alioto T."/>
            <person name="Gomez Garrido J."/>
        </authorList>
    </citation>
    <scope>NUCLEOTIDE SEQUENCE</scope>
    <source>
        <strain evidence="3">A484AB</strain>
    </source>
</reference>
<evidence type="ECO:0000256" key="1">
    <source>
        <dbReference type="SAM" id="MobiDB-lite"/>
    </source>
</evidence>
<dbReference type="InterPro" id="IPR031643">
    <property type="entry name" value="DUF4708"/>
</dbReference>
<dbReference type="OrthoDB" id="6285995at2759"/>
<keyword evidence="4" id="KW-1185">Reference proteome</keyword>
<feature type="region of interest" description="Disordered" evidence="1">
    <location>
        <begin position="424"/>
        <end position="459"/>
    </location>
</feature>
<organism evidence="3 4">
    <name type="scientific">Paramuricea clavata</name>
    <name type="common">Red gorgonian</name>
    <name type="synonym">Violescent sea-whip</name>
    <dbReference type="NCBI Taxonomy" id="317549"/>
    <lineage>
        <taxon>Eukaryota</taxon>
        <taxon>Metazoa</taxon>
        <taxon>Cnidaria</taxon>
        <taxon>Anthozoa</taxon>
        <taxon>Octocorallia</taxon>
        <taxon>Malacalcyonacea</taxon>
        <taxon>Plexauridae</taxon>
        <taxon>Paramuricea</taxon>
    </lineage>
</organism>
<sequence length="543" mass="60428">ADFSLTDKITLALKAQLVKLPKPKVEDFGVSPNILQKFHQSEDFSIHGYSLENNKCFVLPSLKTGYITCISHRDVEGIDFKRYWKVMYGFRLPVNDTEREVFYSIRFPMSVEVWYVFLTTVVRYPEYCIRHKEPQVSVRCEQKAIFKSFLEDLTLRMPSVCGAPFTLTSSTLYPTNNLHPASVSKQTNLTRAHTLSKANQPFAFTKKIKDIGNAPNKDARPNGSTSIKISNSIENSYQGSNSISCLNMHVPQSRYPRVTPNTNSLQNTRQDIVNVPPLKTTITQPYVPVFTKRKSVKELSKKKILPKDGKRRKEKPLVPCFKKSVSKSTASTINPKMPASSGLAEVVGRDVSKIVKPSSSNVGNVVGGDVPRVVSSSDKGMVLSRERLSLSLSKKHGGDSNGVTQQTGLRESFDILNEPGVVSTLSGPSQLTGGREAGLSPQATKKSIDSHVTSERNSRSLVEENQFVQKQSAVSKKKNAKEPKPDVLVDVRKMVAEKKLSKVSAAAIIKWLKSEGVKCKCKEKKQEVMLKVYQHLGLVQPER</sequence>
<feature type="domain" description="DUF4708" evidence="2">
    <location>
        <begin position="7"/>
        <end position="132"/>
    </location>
</feature>
<proteinExistence type="predicted"/>
<dbReference type="Proteomes" id="UP001152795">
    <property type="component" value="Unassembled WGS sequence"/>
</dbReference>
<feature type="compositionally biased region" description="Basic and acidic residues" evidence="1">
    <location>
        <begin position="446"/>
        <end position="459"/>
    </location>
</feature>
<evidence type="ECO:0000313" key="4">
    <source>
        <dbReference type="Proteomes" id="UP001152795"/>
    </source>
</evidence>
<dbReference type="PANTHER" id="PTHR28495">
    <property type="entry name" value="HYPOTHETICAL PROTEIN LOC100359752"/>
    <property type="match status" value="1"/>
</dbReference>
<evidence type="ECO:0000313" key="3">
    <source>
        <dbReference type="EMBL" id="CAB3977183.1"/>
    </source>
</evidence>
<evidence type="ECO:0000259" key="2">
    <source>
        <dbReference type="Pfam" id="PF15813"/>
    </source>
</evidence>
<feature type="non-terminal residue" evidence="3">
    <location>
        <position position="543"/>
    </location>
</feature>
<dbReference type="PANTHER" id="PTHR28495:SF1">
    <property type="entry name" value="GENE, 17266-RELATED"/>
    <property type="match status" value="1"/>
</dbReference>
<dbReference type="EMBL" id="CACRXK020000033">
    <property type="protein sequence ID" value="CAB3977183.1"/>
    <property type="molecule type" value="Genomic_DNA"/>
</dbReference>
<dbReference type="Pfam" id="PF15813">
    <property type="entry name" value="DUF4708"/>
    <property type="match status" value="1"/>
</dbReference>
<gene>
    <name evidence="3" type="ORF">PACLA_8A065707</name>
</gene>
<name>A0A6S7FK72_PARCT</name>
<protein>
    <recommendedName>
        <fullName evidence="2">DUF4708 domain-containing protein</fullName>
    </recommendedName>
</protein>